<dbReference type="Gene3D" id="3.40.50.300">
    <property type="entry name" value="P-loop containing nucleotide triphosphate hydrolases"/>
    <property type="match status" value="1"/>
</dbReference>
<evidence type="ECO:0000259" key="8">
    <source>
        <dbReference type="PROSITE" id="PS50893"/>
    </source>
</evidence>
<evidence type="ECO:0000256" key="1">
    <source>
        <dbReference type="ARBA" id="ARBA00004651"/>
    </source>
</evidence>
<feature type="transmembrane region" description="Helical" evidence="7">
    <location>
        <begin position="217"/>
        <end position="239"/>
    </location>
</feature>
<dbReference type="Proteomes" id="UP001300261">
    <property type="component" value="Unassembled WGS sequence"/>
</dbReference>
<dbReference type="InterPro" id="IPR003439">
    <property type="entry name" value="ABC_transporter-like_ATP-bd"/>
</dbReference>
<dbReference type="InterPro" id="IPR011527">
    <property type="entry name" value="ABC1_TM_dom"/>
</dbReference>
<keyword evidence="2 7" id="KW-0812">Transmembrane</keyword>
<feature type="domain" description="ABC transporter" evidence="8">
    <location>
        <begin position="423"/>
        <end position="659"/>
    </location>
</feature>
<dbReference type="InterPro" id="IPR003593">
    <property type="entry name" value="AAA+_ATPase"/>
</dbReference>
<comment type="caution">
    <text evidence="10">The sequence shown here is derived from an EMBL/GenBank/DDBJ whole genome shotgun (WGS) entry which is preliminary data.</text>
</comment>
<evidence type="ECO:0000313" key="11">
    <source>
        <dbReference type="Proteomes" id="UP001300261"/>
    </source>
</evidence>
<accession>A0ABT3R4S8</accession>
<dbReference type="SUPFAM" id="SSF90123">
    <property type="entry name" value="ABC transporter transmembrane region"/>
    <property type="match status" value="1"/>
</dbReference>
<gene>
    <name evidence="10" type="ORF">ON753_17170</name>
</gene>
<feature type="domain" description="ABC transmembrane type-1" evidence="9">
    <location>
        <begin position="111"/>
        <end position="389"/>
    </location>
</feature>
<dbReference type="InterPro" id="IPR039421">
    <property type="entry name" value="Type_1_exporter"/>
</dbReference>
<evidence type="ECO:0000313" key="10">
    <source>
        <dbReference type="EMBL" id="MCX2724085.1"/>
    </source>
</evidence>
<dbReference type="Pfam" id="PF00005">
    <property type="entry name" value="ABC_tran"/>
    <property type="match status" value="1"/>
</dbReference>
<evidence type="ECO:0000256" key="5">
    <source>
        <dbReference type="ARBA" id="ARBA00022989"/>
    </source>
</evidence>
<proteinExistence type="predicted"/>
<keyword evidence="4" id="KW-0067">ATP-binding</keyword>
<dbReference type="PANTHER" id="PTHR43394:SF1">
    <property type="entry name" value="ATP-BINDING CASSETTE SUB-FAMILY B MEMBER 10, MITOCHONDRIAL"/>
    <property type="match status" value="1"/>
</dbReference>
<dbReference type="InterPro" id="IPR036640">
    <property type="entry name" value="ABC1_TM_sf"/>
</dbReference>
<reference evidence="10 11" key="1">
    <citation type="journal article" date="2016" name="Int. J. Syst. Evol. Microbiol.">
        <title>Labrenzia salina sp. nov., isolated from the rhizosphere of the halophyte Arthrocnemum macrostachyum.</title>
        <authorList>
            <person name="Camacho M."/>
            <person name="Redondo-Gomez S."/>
            <person name="Rodriguez-Llorente I."/>
            <person name="Rohde M."/>
            <person name="Sproer C."/>
            <person name="Schumann P."/>
            <person name="Klenk H.P."/>
            <person name="Montero-Calasanz M.D.C."/>
        </authorList>
    </citation>
    <scope>NUCLEOTIDE SEQUENCE [LARGE SCALE GENOMIC DNA]</scope>
    <source>
        <strain evidence="10 11">DSM 29163</strain>
    </source>
</reference>
<dbReference type="PROSITE" id="PS50893">
    <property type="entry name" value="ABC_TRANSPORTER_2"/>
    <property type="match status" value="1"/>
</dbReference>
<evidence type="ECO:0000256" key="3">
    <source>
        <dbReference type="ARBA" id="ARBA00022741"/>
    </source>
</evidence>
<dbReference type="SUPFAM" id="SSF52540">
    <property type="entry name" value="P-loop containing nucleoside triphosphate hydrolases"/>
    <property type="match status" value="1"/>
</dbReference>
<organism evidence="10 11">
    <name type="scientific">Roseibium salinum</name>
    <dbReference type="NCBI Taxonomy" id="1604349"/>
    <lineage>
        <taxon>Bacteria</taxon>
        <taxon>Pseudomonadati</taxon>
        <taxon>Pseudomonadota</taxon>
        <taxon>Alphaproteobacteria</taxon>
        <taxon>Hyphomicrobiales</taxon>
        <taxon>Stappiaceae</taxon>
        <taxon>Roseibium</taxon>
    </lineage>
</organism>
<evidence type="ECO:0000256" key="2">
    <source>
        <dbReference type="ARBA" id="ARBA00022692"/>
    </source>
</evidence>
<evidence type="ECO:0000256" key="7">
    <source>
        <dbReference type="SAM" id="Phobius"/>
    </source>
</evidence>
<feature type="transmembrane region" description="Helical" evidence="7">
    <location>
        <begin position="141"/>
        <end position="162"/>
    </location>
</feature>
<evidence type="ECO:0000256" key="4">
    <source>
        <dbReference type="ARBA" id="ARBA00022840"/>
    </source>
</evidence>
<dbReference type="RefSeq" id="WP_265963828.1">
    <property type="nucleotide sequence ID" value="NZ_JAPEVI010000003.1"/>
</dbReference>
<dbReference type="CDD" id="cd18587">
    <property type="entry name" value="ABC_6TM_LapB_like"/>
    <property type="match status" value="1"/>
</dbReference>
<dbReference type="PROSITE" id="PS50929">
    <property type="entry name" value="ABC_TM1F"/>
    <property type="match status" value="1"/>
</dbReference>
<keyword evidence="11" id="KW-1185">Reference proteome</keyword>
<dbReference type="SMART" id="SM00382">
    <property type="entry name" value="AAA"/>
    <property type="match status" value="1"/>
</dbReference>
<evidence type="ECO:0000259" key="9">
    <source>
        <dbReference type="PROSITE" id="PS50929"/>
    </source>
</evidence>
<dbReference type="PANTHER" id="PTHR43394">
    <property type="entry name" value="ATP-DEPENDENT PERMEASE MDL1, MITOCHONDRIAL"/>
    <property type="match status" value="1"/>
</dbReference>
<keyword evidence="5 7" id="KW-1133">Transmembrane helix</keyword>
<keyword evidence="6 7" id="KW-0472">Membrane</keyword>
<evidence type="ECO:0000256" key="6">
    <source>
        <dbReference type="ARBA" id="ARBA00023136"/>
    </source>
</evidence>
<name>A0ABT3R4S8_9HYPH</name>
<dbReference type="NCBIfam" id="TIGR03375">
    <property type="entry name" value="type_I_sec_LssB"/>
    <property type="match status" value="1"/>
</dbReference>
<dbReference type="EMBL" id="JAPEVI010000003">
    <property type="protein sequence ID" value="MCX2724085.1"/>
    <property type="molecule type" value="Genomic_DNA"/>
</dbReference>
<keyword evidence="3" id="KW-0547">Nucleotide-binding</keyword>
<dbReference type="InterPro" id="IPR017750">
    <property type="entry name" value="ATPase_T1SS"/>
</dbReference>
<sequence>MPEFQTDIADNIVWLLERIGVEARFSPGTRHMSDASHYPCLVWYDDGTFQFEPAKPVAPMAGNRRVLGTFSLFLVYLNDAARATAEGSTRIERNHWLFGPMQRFWRGYVSIGVAAFFINTLALASPLFIMNVYDRVLPNKATSTLLALAVGVGLAMVFDFLLRTARSSIIDKTARELDRNLSYRLFDKVLHSKLEEASSSTGEYASRISQIEFVREFFASNTLVTLIDALFIFVFLVVIYLVAGWLFIIPAIAFVLATAVGLVAQARIGRKVARAANESSQRQSLLVESLSTLETIKSLRAEAALLANWTLLTKNASGTSEEIKGLSSGVLNLTQLIQQLVSVFVVIAGAYEFSEGNLTTGAIIATVMLSSRTVAPLSQIAMTLARLKQAILSLKILDGIMSQSEERPSGIGFVNRPVVSGDFAFQNVTFRYPRTDTDVLNKVSFAVKTGERVGIIGKIGSGKTTLGRILTNLYSPADGRILINGIDARQYHPAELRSAIAYVGQTVDLFTGTLKYNLQLANPGASDQELIEAAQKTGVDEFAMQHPRGYDLMVGERGSSLSGGQRQAVALTRLLLAKPKIVFLDEPSGSLDLATERRLIGNLARIFGPDVSLVISTHRYSLLELVDRLIVLDRGNIVADGPKDKVLEAMKAQARSVQAQ</sequence>
<protein>
    <submittedName>
        <fullName evidence="10">Type I secretion system permease/ATPase</fullName>
    </submittedName>
</protein>
<comment type="subcellular location">
    <subcellularLocation>
        <location evidence="1">Cell membrane</location>
        <topology evidence="1">Multi-pass membrane protein</topology>
    </subcellularLocation>
</comment>
<dbReference type="InterPro" id="IPR027417">
    <property type="entry name" value="P-loop_NTPase"/>
</dbReference>
<feature type="transmembrane region" description="Helical" evidence="7">
    <location>
        <begin position="245"/>
        <end position="264"/>
    </location>
</feature>
<dbReference type="Gene3D" id="1.20.1560.10">
    <property type="entry name" value="ABC transporter type 1, transmembrane domain"/>
    <property type="match status" value="1"/>
</dbReference>
<dbReference type="Pfam" id="PF00664">
    <property type="entry name" value="ABC_membrane"/>
    <property type="match status" value="1"/>
</dbReference>
<feature type="transmembrane region" description="Helical" evidence="7">
    <location>
        <begin position="108"/>
        <end position="129"/>
    </location>
</feature>